<dbReference type="InterPro" id="IPR001958">
    <property type="entry name" value="Tet-R_TetA/multi-R_MdtG-like"/>
</dbReference>
<sequence length="493" mass="52678">MGSWSKILGFLHGGNESKRPKFLEIRSARWFILFTVSFAACTDIFMYGLIVPVTPTALERRVGLAENKVQTWTSVLLALYSAALLAFSPIIGYLADRSGSRRWPFLVGLVLLAAATALLCVGTNIGLWIAGRLFQGAAAAVVWTVGIALLVDTVGKEGLGQAIGYVSMSLSIGTLAGPLLGGVLYQHGGYYSVFGLAFGLIGVDILLRLVLIEKKHAARWLTPETRPLSPEQNGGEKTPTEAASESSVMGNSSLSDTSEKKSTKARSPLGQAMTLLSSPRLIVSLWGYFIVSLVLTSFDSVLPLFVQETFGWEQTGQGLIFIPMMVPHLTDPITGYIIDKYPRSPRYLATGAFIGAVPVAVLLRLVTDNTMHHKVILCVLLALLGLCLAVAMPPLVTEVFHAVKEKEDESPDSFGRGGAMALAFGVSNMGFAAGSLIGPFFAGFIRQDAGWGTMGWAMGLITGVSAIPVLLFIGGWIGKKPSPPTEQDQSIPE</sequence>
<evidence type="ECO:0000259" key="9">
    <source>
        <dbReference type="PROSITE" id="PS50850"/>
    </source>
</evidence>
<dbReference type="InterPro" id="IPR011701">
    <property type="entry name" value="MFS"/>
</dbReference>
<dbReference type="CDD" id="cd17325">
    <property type="entry name" value="MFS_MdtG_SLC18_like"/>
    <property type="match status" value="1"/>
</dbReference>
<evidence type="ECO:0000256" key="6">
    <source>
        <dbReference type="ARBA" id="ARBA00023136"/>
    </source>
</evidence>
<evidence type="ECO:0000256" key="7">
    <source>
        <dbReference type="SAM" id="MobiDB-lite"/>
    </source>
</evidence>
<feature type="transmembrane region" description="Helical" evidence="8">
    <location>
        <begin position="106"/>
        <end position="127"/>
    </location>
</feature>
<reference evidence="10" key="1">
    <citation type="submission" date="2022-11" db="EMBL/GenBank/DDBJ databases">
        <authorList>
            <person name="Petersen C."/>
        </authorList>
    </citation>
    <scope>NUCLEOTIDE SEQUENCE</scope>
    <source>
        <strain evidence="10">IBT 29864</strain>
    </source>
</reference>
<dbReference type="PRINTS" id="PR01035">
    <property type="entry name" value="TCRTETA"/>
</dbReference>
<feature type="transmembrane region" description="Helical" evidence="8">
    <location>
        <begin position="285"/>
        <end position="306"/>
    </location>
</feature>
<feature type="transmembrane region" description="Helical" evidence="8">
    <location>
        <begin position="133"/>
        <end position="151"/>
    </location>
</feature>
<keyword evidence="4 8" id="KW-0812">Transmembrane</keyword>
<evidence type="ECO:0000256" key="2">
    <source>
        <dbReference type="ARBA" id="ARBA00006829"/>
    </source>
</evidence>
<comment type="caution">
    <text evidence="10">The sequence shown here is derived from an EMBL/GenBank/DDBJ whole genome shotgun (WGS) entry which is preliminary data.</text>
</comment>
<comment type="subcellular location">
    <subcellularLocation>
        <location evidence="1">Membrane</location>
        <topology evidence="1">Multi-pass membrane protein</topology>
    </subcellularLocation>
</comment>
<feature type="region of interest" description="Disordered" evidence="7">
    <location>
        <begin position="223"/>
        <end position="265"/>
    </location>
</feature>
<dbReference type="GeneID" id="81439604"/>
<evidence type="ECO:0000256" key="5">
    <source>
        <dbReference type="ARBA" id="ARBA00022989"/>
    </source>
</evidence>
<feature type="transmembrane region" description="Helical" evidence="8">
    <location>
        <begin position="375"/>
        <end position="397"/>
    </location>
</feature>
<dbReference type="Pfam" id="PF07690">
    <property type="entry name" value="MFS_1"/>
    <property type="match status" value="1"/>
</dbReference>
<evidence type="ECO:0000313" key="11">
    <source>
        <dbReference type="Proteomes" id="UP001147782"/>
    </source>
</evidence>
<feature type="transmembrane region" description="Helical" evidence="8">
    <location>
        <begin position="191"/>
        <end position="211"/>
    </location>
</feature>
<dbReference type="OrthoDB" id="5086884at2759"/>
<dbReference type="PROSITE" id="PS50850">
    <property type="entry name" value="MFS"/>
    <property type="match status" value="1"/>
</dbReference>
<dbReference type="SUPFAM" id="SSF103473">
    <property type="entry name" value="MFS general substrate transporter"/>
    <property type="match status" value="1"/>
</dbReference>
<protein>
    <recommendedName>
        <fullName evidence="9">Major facilitator superfamily (MFS) profile domain-containing protein</fullName>
    </recommendedName>
</protein>
<feature type="transmembrane region" description="Helical" evidence="8">
    <location>
        <begin position="28"/>
        <end position="51"/>
    </location>
</feature>
<evidence type="ECO:0000313" key="10">
    <source>
        <dbReference type="EMBL" id="KAJ5371404.1"/>
    </source>
</evidence>
<proteinExistence type="inferred from homology"/>
<feature type="transmembrane region" description="Helical" evidence="8">
    <location>
        <begin position="417"/>
        <end position="444"/>
    </location>
</feature>
<keyword evidence="6 8" id="KW-0472">Membrane</keyword>
<dbReference type="GO" id="GO:0022857">
    <property type="term" value="F:transmembrane transporter activity"/>
    <property type="evidence" value="ECO:0007669"/>
    <property type="project" value="InterPro"/>
</dbReference>
<feature type="transmembrane region" description="Helical" evidence="8">
    <location>
        <begin position="71"/>
        <end position="94"/>
    </location>
</feature>
<dbReference type="InterPro" id="IPR020846">
    <property type="entry name" value="MFS_dom"/>
</dbReference>
<dbReference type="GO" id="GO:0016020">
    <property type="term" value="C:membrane"/>
    <property type="evidence" value="ECO:0007669"/>
    <property type="project" value="UniProtKB-SubCell"/>
</dbReference>
<dbReference type="PANTHER" id="PTHR23506">
    <property type="entry name" value="GH10249P"/>
    <property type="match status" value="1"/>
</dbReference>
<organism evidence="10 11">
    <name type="scientific">Penicillium cataractarum</name>
    <dbReference type="NCBI Taxonomy" id="2100454"/>
    <lineage>
        <taxon>Eukaryota</taxon>
        <taxon>Fungi</taxon>
        <taxon>Dikarya</taxon>
        <taxon>Ascomycota</taxon>
        <taxon>Pezizomycotina</taxon>
        <taxon>Eurotiomycetes</taxon>
        <taxon>Eurotiomycetidae</taxon>
        <taxon>Eurotiales</taxon>
        <taxon>Aspergillaceae</taxon>
        <taxon>Penicillium</taxon>
    </lineage>
</organism>
<gene>
    <name evidence="10" type="ORF">N7496_007496</name>
</gene>
<feature type="transmembrane region" description="Helical" evidence="8">
    <location>
        <begin position="456"/>
        <end position="477"/>
    </location>
</feature>
<dbReference type="EMBL" id="JAPZBS010000005">
    <property type="protein sequence ID" value="KAJ5371404.1"/>
    <property type="molecule type" value="Genomic_DNA"/>
</dbReference>
<accession>A0A9W9S674</accession>
<evidence type="ECO:0000256" key="8">
    <source>
        <dbReference type="SAM" id="Phobius"/>
    </source>
</evidence>
<dbReference type="InterPro" id="IPR036259">
    <property type="entry name" value="MFS_trans_sf"/>
</dbReference>
<keyword evidence="3" id="KW-0813">Transport</keyword>
<dbReference type="AlphaFoldDB" id="A0A9W9S674"/>
<name>A0A9W9S674_9EURO</name>
<reference evidence="10" key="2">
    <citation type="journal article" date="2023" name="IMA Fungus">
        <title>Comparative genomic study of the Penicillium genus elucidates a diverse pangenome and 15 lateral gene transfer events.</title>
        <authorList>
            <person name="Petersen C."/>
            <person name="Sorensen T."/>
            <person name="Nielsen M.R."/>
            <person name="Sondergaard T.E."/>
            <person name="Sorensen J.L."/>
            <person name="Fitzpatrick D.A."/>
            <person name="Frisvad J.C."/>
            <person name="Nielsen K.L."/>
        </authorList>
    </citation>
    <scope>NUCLEOTIDE SEQUENCE</scope>
    <source>
        <strain evidence="10">IBT 29864</strain>
    </source>
</reference>
<feature type="transmembrane region" description="Helical" evidence="8">
    <location>
        <begin position="163"/>
        <end position="185"/>
    </location>
</feature>
<evidence type="ECO:0000256" key="4">
    <source>
        <dbReference type="ARBA" id="ARBA00022692"/>
    </source>
</evidence>
<feature type="domain" description="Major facilitator superfamily (MFS) profile" evidence="9">
    <location>
        <begin position="32"/>
        <end position="477"/>
    </location>
</feature>
<evidence type="ECO:0000256" key="1">
    <source>
        <dbReference type="ARBA" id="ARBA00004141"/>
    </source>
</evidence>
<keyword evidence="5 8" id="KW-1133">Transmembrane helix</keyword>
<dbReference type="Gene3D" id="1.20.1250.20">
    <property type="entry name" value="MFS general substrate transporter like domains"/>
    <property type="match status" value="2"/>
</dbReference>
<evidence type="ECO:0000256" key="3">
    <source>
        <dbReference type="ARBA" id="ARBA00022448"/>
    </source>
</evidence>
<feature type="transmembrane region" description="Helical" evidence="8">
    <location>
        <begin position="347"/>
        <end position="366"/>
    </location>
</feature>
<dbReference type="PANTHER" id="PTHR23506:SF23">
    <property type="entry name" value="GH10249P"/>
    <property type="match status" value="1"/>
</dbReference>
<dbReference type="InterPro" id="IPR050930">
    <property type="entry name" value="MFS_Vesicular_Transporter"/>
</dbReference>
<dbReference type="RefSeq" id="XP_056555838.1">
    <property type="nucleotide sequence ID" value="XM_056700425.1"/>
</dbReference>
<feature type="compositionally biased region" description="Polar residues" evidence="7">
    <location>
        <begin position="241"/>
        <end position="256"/>
    </location>
</feature>
<comment type="similarity">
    <text evidence="2">Belongs to the major facilitator superfamily. Vesicular transporter family.</text>
</comment>
<keyword evidence="11" id="KW-1185">Reference proteome</keyword>
<dbReference type="Proteomes" id="UP001147782">
    <property type="component" value="Unassembled WGS sequence"/>
</dbReference>